<dbReference type="AlphaFoldDB" id="A0A563EN67"/>
<dbReference type="RefSeq" id="WP_146356021.1">
    <property type="nucleotide sequence ID" value="NZ_VOBR01000019.1"/>
</dbReference>
<keyword evidence="1" id="KW-0732">Signal</keyword>
<dbReference type="Proteomes" id="UP000316639">
    <property type="component" value="Unassembled WGS sequence"/>
</dbReference>
<feature type="signal peptide" evidence="1">
    <location>
        <begin position="1"/>
        <end position="25"/>
    </location>
</feature>
<proteinExistence type="predicted"/>
<name>A0A563EN67_9PSEU</name>
<evidence type="ECO:0000313" key="2">
    <source>
        <dbReference type="EMBL" id="TWP48699.1"/>
    </source>
</evidence>
<comment type="caution">
    <text evidence="2">The sequence shown here is derived from an EMBL/GenBank/DDBJ whole genome shotgun (WGS) entry which is preliminary data.</text>
</comment>
<evidence type="ECO:0000256" key="1">
    <source>
        <dbReference type="SAM" id="SignalP"/>
    </source>
</evidence>
<gene>
    <name evidence="2" type="ORF">FKR81_27650</name>
</gene>
<evidence type="ECO:0000313" key="3">
    <source>
        <dbReference type="Proteomes" id="UP000316639"/>
    </source>
</evidence>
<reference evidence="2 3" key="1">
    <citation type="submission" date="2019-07" db="EMBL/GenBank/DDBJ databases">
        <title>Lentzea xizangensis sp. nov., isolated from Qinghai-Tibetan Plateau Soils.</title>
        <authorList>
            <person name="Huang J."/>
        </authorList>
    </citation>
    <scope>NUCLEOTIDE SEQUENCE [LARGE SCALE GENOMIC DNA]</scope>
    <source>
        <strain evidence="2 3">FXJ1.1311</strain>
    </source>
</reference>
<organism evidence="2 3">
    <name type="scientific">Lentzea tibetensis</name>
    <dbReference type="NCBI Taxonomy" id="2591470"/>
    <lineage>
        <taxon>Bacteria</taxon>
        <taxon>Bacillati</taxon>
        <taxon>Actinomycetota</taxon>
        <taxon>Actinomycetes</taxon>
        <taxon>Pseudonocardiales</taxon>
        <taxon>Pseudonocardiaceae</taxon>
        <taxon>Lentzea</taxon>
    </lineage>
</organism>
<dbReference type="EMBL" id="VOBR01000019">
    <property type="protein sequence ID" value="TWP48699.1"/>
    <property type="molecule type" value="Genomic_DNA"/>
</dbReference>
<evidence type="ECO:0008006" key="4">
    <source>
        <dbReference type="Google" id="ProtNLM"/>
    </source>
</evidence>
<protein>
    <recommendedName>
        <fullName evidence="4">Ig-like domain-containing protein</fullName>
    </recommendedName>
</protein>
<sequence>MSRRRFTVTATVVVALLVPAIPAAAADTPAIVVCHGVTTTTFDPPLTPTPQAVDRTTTEELLCEPVSGMPFTGSRTAKVRATLSCPALAEAPGPQTFRYTWDTLHPPNFSVIKSYGYPGDLRTSRAGVVISGRYKNYSYIQVTDTAPPSCASNGIAETTTRSTATFLSP</sequence>
<accession>A0A563EN67</accession>
<feature type="chain" id="PRO_5021729747" description="Ig-like domain-containing protein" evidence="1">
    <location>
        <begin position="26"/>
        <end position="169"/>
    </location>
</feature>
<keyword evidence="3" id="KW-1185">Reference proteome</keyword>